<dbReference type="EMBL" id="JAGQKZ010000024">
    <property type="protein sequence ID" value="MCA9392170.1"/>
    <property type="molecule type" value="Genomic_DNA"/>
</dbReference>
<feature type="transmembrane region" description="Helical" evidence="1">
    <location>
        <begin position="304"/>
        <end position="326"/>
    </location>
</feature>
<keyword evidence="1" id="KW-0812">Transmembrane</keyword>
<evidence type="ECO:0000313" key="2">
    <source>
        <dbReference type="EMBL" id="MCA9392170.1"/>
    </source>
</evidence>
<comment type="caution">
    <text evidence="2">The sequence shown here is derived from an EMBL/GenBank/DDBJ whole genome shotgun (WGS) entry which is preliminary data.</text>
</comment>
<gene>
    <name evidence="2" type="ORF">KC614_03120</name>
</gene>
<name>A0A955RS32_UNCKA</name>
<evidence type="ECO:0000256" key="1">
    <source>
        <dbReference type="SAM" id="Phobius"/>
    </source>
</evidence>
<sequence length="327" mass="37227">MSEFVKGTQRLVNPIDVGSMHFIQWLNRMLPKPIQDALVKSSGKKYPYMGFVVEPYSYFMFYEITDLDMAQSLLPDGFKPIKTKIFDTDEPKYYVIFGCFRAHTSAFWGARIEFYVVAEDQQTGLLTWVIVDYDSDTISHDPKRGLYSPNCVGGVMTTDYDGTLTVDFKRNDNSRQLVFEGDLTKGTQRELDQRLWLEGNLSVCHGKELSNGKADVFSLRFEPEEVEQALDMPLDSLQMQTNSWYPGLFAKEPSAVVCFPYAQHFVSDSPGHASNIKNRDELIAANKSLDFNKIELFSTESFKVIMFAGTIFSFAISTILLLLLIFT</sequence>
<protein>
    <submittedName>
        <fullName evidence="2">Uncharacterized protein</fullName>
    </submittedName>
</protein>
<keyword evidence="1" id="KW-1133">Transmembrane helix</keyword>
<dbReference type="Proteomes" id="UP000751518">
    <property type="component" value="Unassembled WGS sequence"/>
</dbReference>
<reference evidence="2" key="1">
    <citation type="submission" date="2020-04" db="EMBL/GenBank/DDBJ databases">
        <authorList>
            <person name="Zhang T."/>
        </authorList>
    </citation>
    <scope>NUCLEOTIDE SEQUENCE</scope>
    <source>
        <strain evidence="2">HKST-UBA03</strain>
    </source>
</reference>
<organism evidence="2 3">
    <name type="scientific">candidate division WWE3 bacterium</name>
    <dbReference type="NCBI Taxonomy" id="2053526"/>
    <lineage>
        <taxon>Bacteria</taxon>
        <taxon>Katanobacteria</taxon>
    </lineage>
</organism>
<dbReference type="AlphaFoldDB" id="A0A955RS32"/>
<proteinExistence type="predicted"/>
<accession>A0A955RS32</accession>
<keyword evidence="1" id="KW-0472">Membrane</keyword>
<reference evidence="2" key="2">
    <citation type="journal article" date="2021" name="Microbiome">
        <title>Successional dynamics and alternative stable states in a saline activated sludge microbial community over 9 years.</title>
        <authorList>
            <person name="Wang Y."/>
            <person name="Ye J."/>
            <person name="Ju F."/>
            <person name="Liu L."/>
            <person name="Boyd J.A."/>
            <person name="Deng Y."/>
            <person name="Parks D.H."/>
            <person name="Jiang X."/>
            <person name="Yin X."/>
            <person name="Woodcroft B.J."/>
            <person name="Tyson G.W."/>
            <person name="Hugenholtz P."/>
            <person name="Polz M.F."/>
            <person name="Zhang T."/>
        </authorList>
    </citation>
    <scope>NUCLEOTIDE SEQUENCE</scope>
    <source>
        <strain evidence="2">HKST-UBA03</strain>
    </source>
</reference>
<evidence type="ECO:0000313" key="3">
    <source>
        <dbReference type="Proteomes" id="UP000751518"/>
    </source>
</evidence>